<gene>
    <name evidence="1" type="ORF">D623_10016018</name>
</gene>
<dbReference type="AlphaFoldDB" id="S7N526"/>
<organism evidence="1 2">
    <name type="scientific">Myotis brandtii</name>
    <name type="common">Brandt's bat</name>
    <dbReference type="NCBI Taxonomy" id="109478"/>
    <lineage>
        <taxon>Eukaryota</taxon>
        <taxon>Metazoa</taxon>
        <taxon>Chordata</taxon>
        <taxon>Craniata</taxon>
        <taxon>Vertebrata</taxon>
        <taxon>Euteleostomi</taxon>
        <taxon>Mammalia</taxon>
        <taxon>Eutheria</taxon>
        <taxon>Laurasiatheria</taxon>
        <taxon>Chiroptera</taxon>
        <taxon>Yangochiroptera</taxon>
        <taxon>Vespertilionidae</taxon>
        <taxon>Myotis</taxon>
    </lineage>
</organism>
<name>S7N526_MYOBR</name>
<evidence type="ECO:0000313" key="1">
    <source>
        <dbReference type="EMBL" id="EPQ12189.1"/>
    </source>
</evidence>
<dbReference type="EMBL" id="KE163473">
    <property type="protein sequence ID" value="EPQ12189.1"/>
    <property type="molecule type" value="Genomic_DNA"/>
</dbReference>
<accession>S7N526</accession>
<reference evidence="1 2" key="1">
    <citation type="journal article" date="2013" name="Nat. Commun.">
        <title>Genome analysis reveals insights into physiology and longevity of the Brandt's bat Myotis brandtii.</title>
        <authorList>
            <person name="Seim I."/>
            <person name="Fang X."/>
            <person name="Xiong Z."/>
            <person name="Lobanov A.V."/>
            <person name="Huang Z."/>
            <person name="Ma S."/>
            <person name="Feng Y."/>
            <person name="Turanov A.A."/>
            <person name="Zhu Y."/>
            <person name="Lenz T.L."/>
            <person name="Gerashchenko M.V."/>
            <person name="Fan D."/>
            <person name="Hee Yim S."/>
            <person name="Yao X."/>
            <person name="Jordan D."/>
            <person name="Xiong Y."/>
            <person name="Ma Y."/>
            <person name="Lyapunov A.N."/>
            <person name="Chen G."/>
            <person name="Kulakova O.I."/>
            <person name="Sun Y."/>
            <person name="Lee S.G."/>
            <person name="Bronson R.T."/>
            <person name="Moskalev A.A."/>
            <person name="Sunyaev S.R."/>
            <person name="Zhang G."/>
            <person name="Krogh A."/>
            <person name="Wang J."/>
            <person name="Gladyshev V.N."/>
        </authorList>
    </citation>
    <scope>NUCLEOTIDE SEQUENCE [LARGE SCALE GENOMIC DNA]</scope>
</reference>
<keyword evidence="2" id="KW-1185">Reference proteome</keyword>
<proteinExistence type="predicted"/>
<dbReference type="Proteomes" id="UP000052978">
    <property type="component" value="Unassembled WGS sequence"/>
</dbReference>
<sequence length="80" mass="8900">MTKSSPLKITLFLEEEKSLKVTSDPKVEQQTTVVRETEISMDDEDDINNSKVINDIFSDVLQEGELDVARSPEQMGQAGA</sequence>
<protein>
    <submittedName>
        <fullName evidence="1">Actin-binding protein anillin</fullName>
    </submittedName>
</protein>
<evidence type="ECO:0000313" key="2">
    <source>
        <dbReference type="Proteomes" id="UP000052978"/>
    </source>
</evidence>